<dbReference type="InterPro" id="IPR016181">
    <property type="entry name" value="Acyl_CoA_acyltransferase"/>
</dbReference>
<dbReference type="SUPFAM" id="SSF51735">
    <property type="entry name" value="NAD(P)-binding Rossmann-fold domains"/>
    <property type="match status" value="1"/>
</dbReference>
<dbReference type="Gene3D" id="3.40.50.261">
    <property type="entry name" value="Succinyl-CoA synthetase domains"/>
    <property type="match status" value="2"/>
</dbReference>
<dbReference type="SUPFAM" id="SSF56059">
    <property type="entry name" value="Glutathione synthetase ATP-binding domain-like"/>
    <property type="match status" value="1"/>
</dbReference>
<dbReference type="SMART" id="SM00881">
    <property type="entry name" value="CoA_binding"/>
    <property type="match status" value="1"/>
</dbReference>
<evidence type="ECO:0000313" key="2">
    <source>
        <dbReference type="EMBL" id="GAA2381527.1"/>
    </source>
</evidence>
<dbReference type="Gene3D" id="3.30.1490.20">
    <property type="entry name" value="ATP-grasp fold, A domain"/>
    <property type="match status" value="1"/>
</dbReference>
<dbReference type="CDD" id="cd04301">
    <property type="entry name" value="NAT_SF"/>
    <property type="match status" value="1"/>
</dbReference>
<protein>
    <submittedName>
        <fullName evidence="2">Bifunctional GNAT family N-acetyltransferase/acetate--CoA ligase family protein</fullName>
    </submittedName>
</protein>
<dbReference type="Gene3D" id="3.40.630.30">
    <property type="match status" value="1"/>
</dbReference>
<proteinExistence type="predicted"/>
<dbReference type="InterPro" id="IPR003781">
    <property type="entry name" value="CoA-bd"/>
</dbReference>
<gene>
    <name evidence="2" type="ORF">GCM10010170_089330</name>
</gene>
<dbReference type="Proteomes" id="UP001501444">
    <property type="component" value="Unassembled WGS sequence"/>
</dbReference>
<dbReference type="InterPro" id="IPR000182">
    <property type="entry name" value="GNAT_dom"/>
</dbReference>
<evidence type="ECO:0000259" key="1">
    <source>
        <dbReference type="PROSITE" id="PS51186"/>
    </source>
</evidence>
<dbReference type="Gene3D" id="3.40.50.720">
    <property type="entry name" value="NAD(P)-binding Rossmann-like Domain"/>
    <property type="match status" value="1"/>
</dbReference>
<dbReference type="PANTHER" id="PTHR42793:SF1">
    <property type="entry name" value="PEPTIDYL-LYSINE N-ACETYLTRANSFERASE PATZ"/>
    <property type="match status" value="1"/>
</dbReference>
<evidence type="ECO:0000313" key="3">
    <source>
        <dbReference type="Proteomes" id="UP001501444"/>
    </source>
</evidence>
<dbReference type="EMBL" id="BAAARV010000088">
    <property type="protein sequence ID" value="GAA2381527.1"/>
    <property type="molecule type" value="Genomic_DNA"/>
</dbReference>
<dbReference type="SUPFAM" id="SSF55729">
    <property type="entry name" value="Acyl-CoA N-acyltransferases (Nat)"/>
    <property type="match status" value="1"/>
</dbReference>
<dbReference type="Pfam" id="PF13380">
    <property type="entry name" value="CoA_binding_2"/>
    <property type="match status" value="1"/>
</dbReference>
<sequence length="869" mass="90515">MNDVSARAADVLLADGTTVHLRPIRPDDADRIVALHSRFSERTRYLRYFSAYPRIPQRDLDRFVNVDHHDREAFVVEHAGELIAVGRYDRLGTGSHQAEVAFVVEDAHQGRGIGSVLIEHLVAAAGTEGITEFEADVLPVNQAMLRVFMAAGFHIERQFADGVVHLWFPIAATPDSLRVQQAREQRAEARSIGRLLNPRGVAVYGARSDGSGIGAALLAHLKAAGFAGSLIPVHPSARVIGGLPAVSSLSGRPGVDLAVVAVPAGSVPEVVTDCAAAGVHALVVVSAGFAESGPAGAEAQAALLRAVRDHGMRLVGPNCLGVANTDPGVRLNATLAPLLPRAGRVGFFSQSAALGTALLAEADRRGLGLSTFVSAGNRADVSGNDALQYWREDPHTDAVLLYLETFGNPRKFARIARELARRKPVVAVASPVRPPALDAVTVGPDARGVAALFASSGVIRVDTVAELFDVGLLVAGRPLPTGDRIAVVTNAAALGVLTVAKAPAAGLRIAEGYPRDLGPAVSDVDFVRAVHAALDDEGVDAVVAAYAPALAEDDKLGVAELLRVSTAAAPRPIAVVMPADPSFTVAPAYSEDDPAALPMFPAIEEAVRALGRVARYAAWRREPVGALPALPGVDPLQAAELAARLAASGAGDRGEADALLAAYGIPVVPASWAAGNRVAEVAAAVGYPVALKVATRPWRHRIDLGAVRLNLTSAAAVQEAYQELERLFGLGVEVVVQPMVAPGVACVVEVVDDPSFGPVVGFGLGGEAADLLGDRAWRPVPLTDRDAAALVRAPRAAPLLTGYRGAAPVDLDALVDLLLRVGRLVDEQPALSSLTLNPVLARPSGLAVLHASAEFTAHQPRPDSGPRRL</sequence>
<reference evidence="2 3" key="1">
    <citation type="journal article" date="2019" name="Int. J. Syst. Evol. Microbiol.">
        <title>The Global Catalogue of Microorganisms (GCM) 10K type strain sequencing project: providing services to taxonomists for standard genome sequencing and annotation.</title>
        <authorList>
            <consortium name="The Broad Institute Genomics Platform"/>
            <consortium name="The Broad Institute Genome Sequencing Center for Infectious Disease"/>
            <person name="Wu L."/>
            <person name="Ma J."/>
        </authorList>
    </citation>
    <scope>NUCLEOTIDE SEQUENCE [LARGE SCALE GENOMIC DNA]</scope>
    <source>
        <strain evidence="2 3">JCM 3272</strain>
    </source>
</reference>
<dbReference type="PANTHER" id="PTHR42793">
    <property type="entry name" value="COA BINDING DOMAIN CONTAINING PROTEIN"/>
    <property type="match status" value="1"/>
</dbReference>
<organism evidence="2 3">
    <name type="scientific">Dactylosporangium salmoneum</name>
    <dbReference type="NCBI Taxonomy" id="53361"/>
    <lineage>
        <taxon>Bacteria</taxon>
        <taxon>Bacillati</taxon>
        <taxon>Actinomycetota</taxon>
        <taxon>Actinomycetes</taxon>
        <taxon>Micromonosporales</taxon>
        <taxon>Micromonosporaceae</taxon>
        <taxon>Dactylosporangium</taxon>
    </lineage>
</organism>
<dbReference type="PROSITE" id="PS51186">
    <property type="entry name" value="GNAT"/>
    <property type="match status" value="1"/>
</dbReference>
<dbReference type="InterPro" id="IPR032875">
    <property type="entry name" value="Succ_CoA_lig_flav_dom"/>
</dbReference>
<keyword evidence="3" id="KW-1185">Reference proteome</keyword>
<keyword evidence="2" id="KW-0436">Ligase</keyword>
<dbReference type="RefSeq" id="WP_344618739.1">
    <property type="nucleotide sequence ID" value="NZ_BAAARV010000088.1"/>
</dbReference>
<dbReference type="InterPro" id="IPR016102">
    <property type="entry name" value="Succinyl-CoA_synth-like"/>
</dbReference>
<dbReference type="Gene3D" id="3.30.470.20">
    <property type="entry name" value="ATP-grasp fold, B domain"/>
    <property type="match status" value="1"/>
</dbReference>
<dbReference type="Pfam" id="PF13607">
    <property type="entry name" value="Succ_CoA_lig"/>
    <property type="match status" value="1"/>
</dbReference>
<dbReference type="SUPFAM" id="SSF52210">
    <property type="entry name" value="Succinyl-CoA synthetase domains"/>
    <property type="match status" value="2"/>
</dbReference>
<comment type="caution">
    <text evidence="2">The sequence shown here is derived from an EMBL/GenBank/DDBJ whole genome shotgun (WGS) entry which is preliminary data.</text>
</comment>
<dbReference type="InterPro" id="IPR036291">
    <property type="entry name" value="NAD(P)-bd_dom_sf"/>
</dbReference>
<dbReference type="Pfam" id="PF00583">
    <property type="entry name" value="Acetyltransf_1"/>
    <property type="match status" value="1"/>
</dbReference>
<dbReference type="Pfam" id="PF13549">
    <property type="entry name" value="ATP-grasp_5"/>
    <property type="match status" value="1"/>
</dbReference>
<dbReference type="InterPro" id="IPR013815">
    <property type="entry name" value="ATP_grasp_subdomain_1"/>
</dbReference>
<accession>A0ABN3HJ08</accession>
<name>A0ABN3HJ08_9ACTN</name>
<dbReference type="GO" id="GO:0016874">
    <property type="term" value="F:ligase activity"/>
    <property type="evidence" value="ECO:0007669"/>
    <property type="project" value="UniProtKB-KW"/>
</dbReference>
<feature type="domain" description="N-acetyltransferase" evidence="1">
    <location>
        <begin position="19"/>
        <end position="180"/>
    </location>
</feature>